<gene>
    <name evidence="2" type="ORF">CK203_005304</name>
</gene>
<feature type="transmembrane region" description="Helical" evidence="1">
    <location>
        <begin position="23"/>
        <end position="46"/>
    </location>
</feature>
<evidence type="ECO:0000256" key="1">
    <source>
        <dbReference type="SAM" id="Phobius"/>
    </source>
</evidence>
<keyword evidence="1" id="KW-1133">Transmembrane helix</keyword>
<proteinExistence type="predicted"/>
<evidence type="ECO:0000313" key="3">
    <source>
        <dbReference type="Proteomes" id="UP000288805"/>
    </source>
</evidence>
<comment type="caution">
    <text evidence="2">The sequence shown here is derived from an EMBL/GenBank/DDBJ whole genome shotgun (WGS) entry which is preliminary data.</text>
</comment>
<name>A0A438KE69_VITVI</name>
<evidence type="ECO:0000313" key="2">
    <source>
        <dbReference type="EMBL" id="RVX19504.1"/>
    </source>
</evidence>
<reference evidence="2 3" key="1">
    <citation type="journal article" date="2018" name="PLoS Genet.">
        <title>Population sequencing reveals clonal diversity and ancestral inbreeding in the grapevine cultivar Chardonnay.</title>
        <authorList>
            <person name="Roach M.J."/>
            <person name="Johnson D.L."/>
            <person name="Bohlmann J."/>
            <person name="van Vuuren H.J."/>
            <person name="Jones S.J."/>
            <person name="Pretorius I.S."/>
            <person name="Schmidt S.A."/>
            <person name="Borneman A.R."/>
        </authorList>
    </citation>
    <scope>NUCLEOTIDE SEQUENCE [LARGE SCALE GENOMIC DNA]</scope>
    <source>
        <strain evidence="3">cv. Chardonnay</strain>
        <tissue evidence="2">Leaf</tissue>
    </source>
</reference>
<dbReference type="PANTHER" id="PTHR45277">
    <property type="entry name" value="EXPRESSED PROTEIN"/>
    <property type="match status" value="1"/>
</dbReference>
<protein>
    <submittedName>
        <fullName evidence="2">Uncharacterized protein</fullName>
    </submittedName>
</protein>
<organism evidence="2 3">
    <name type="scientific">Vitis vinifera</name>
    <name type="common">Grape</name>
    <dbReference type="NCBI Taxonomy" id="29760"/>
    <lineage>
        <taxon>Eukaryota</taxon>
        <taxon>Viridiplantae</taxon>
        <taxon>Streptophyta</taxon>
        <taxon>Embryophyta</taxon>
        <taxon>Tracheophyta</taxon>
        <taxon>Spermatophyta</taxon>
        <taxon>Magnoliopsida</taxon>
        <taxon>eudicotyledons</taxon>
        <taxon>Gunneridae</taxon>
        <taxon>Pentapetalae</taxon>
        <taxon>rosids</taxon>
        <taxon>Vitales</taxon>
        <taxon>Vitaceae</taxon>
        <taxon>Viteae</taxon>
        <taxon>Vitis</taxon>
    </lineage>
</organism>
<sequence length="111" mass="12251">MATIRNLLRPSTFSLEQPPRPPLYFNPICYFFGSLALPVGAARFAVGFTSSITAISTVCLFFAVGNMFYSSVGLHWGMAQRMVSVVNNWSTVEYALDVGYDRDILLNAVAM</sequence>
<keyword evidence="1" id="KW-0812">Transmembrane</keyword>
<accession>A0A438KE69</accession>
<keyword evidence="1" id="KW-0472">Membrane</keyword>
<dbReference type="PANTHER" id="PTHR45277:SF1">
    <property type="entry name" value="EXPRESSED PROTEIN"/>
    <property type="match status" value="1"/>
</dbReference>
<feature type="transmembrane region" description="Helical" evidence="1">
    <location>
        <begin position="52"/>
        <end position="72"/>
    </location>
</feature>
<dbReference type="AlphaFoldDB" id="A0A438KE69"/>
<dbReference type="Proteomes" id="UP000288805">
    <property type="component" value="Unassembled WGS sequence"/>
</dbReference>
<dbReference type="EMBL" id="QGNW01000008">
    <property type="protein sequence ID" value="RVX19504.1"/>
    <property type="molecule type" value="Genomic_DNA"/>
</dbReference>